<evidence type="ECO:0000313" key="2">
    <source>
        <dbReference type="EMBL" id="QJQ33412.1"/>
    </source>
</evidence>
<keyword evidence="1" id="KW-1133">Transmembrane helix</keyword>
<feature type="transmembrane region" description="Helical" evidence="1">
    <location>
        <begin position="84"/>
        <end position="106"/>
    </location>
</feature>
<sequence>MEWMLAAWKKYADFSGRARRMEYWMFVVGIVVAAIVLSIIESILGLSGMVGGAYGPLTSLLLLACIVPGIAVQVRRFHDQDKSGWFVLLGFIPIVGGLIVLIFMFLEGTKGPNQYGPDPKGSDAATFN</sequence>
<organism evidence="2 3">
    <name type="scientific">Sphingomonas lacunae</name>
    <dbReference type="NCBI Taxonomy" id="2698828"/>
    <lineage>
        <taxon>Bacteria</taxon>
        <taxon>Pseudomonadati</taxon>
        <taxon>Pseudomonadota</taxon>
        <taxon>Alphaproteobacteria</taxon>
        <taxon>Sphingomonadales</taxon>
        <taxon>Sphingomonadaceae</taxon>
        <taxon>Sphingomonas</taxon>
    </lineage>
</organism>
<feature type="transmembrane region" description="Helical" evidence="1">
    <location>
        <begin position="21"/>
        <end position="40"/>
    </location>
</feature>
<proteinExistence type="predicted"/>
<keyword evidence="1" id="KW-0812">Transmembrane</keyword>
<keyword evidence="1" id="KW-0472">Membrane</keyword>
<gene>
    <name evidence="2" type="ORF">GV829_14020</name>
</gene>
<evidence type="ECO:0000313" key="3">
    <source>
        <dbReference type="Proteomes" id="UP000503018"/>
    </source>
</evidence>
<dbReference type="InterPro" id="IPR008523">
    <property type="entry name" value="DUF805"/>
</dbReference>
<accession>A0A6M4AYG2</accession>
<name>A0A6M4AYG2_9SPHN</name>
<dbReference type="PANTHER" id="PTHR34980:SF2">
    <property type="entry name" value="INNER MEMBRANE PROTEIN YHAH-RELATED"/>
    <property type="match status" value="1"/>
</dbReference>
<feature type="transmembrane region" description="Helical" evidence="1">
    <location>
        <begin position="52"/>
        <end position="72"/>
    </location>
</feature>
<dbReference type="AlphaFoldDB" id="A0A6M4AYG2"/>
<dbReference type="GO" id="GO:0005886">
    <property type="term" value="C:plasma membrane"/>
    <property type="evidence" value="ECO:0007669"/>
    <property type="project" value="TreeGrafter"/>
</dbReference>
<dbReference type="RefSeq" id="WP_169947642.1">
    <property type="nucleotide sequence ID" value="NZ_CP053015.1"/>
</dbReference>
<reference evidence="2 3" key="1">
    <citation type="submission" date="2020-01" db="EMBL/GenBank/DDBJ databases">
        <title>Sphingomonas sp. strain CSW-10.</title>
        <authorList>
            <person name="Chen W.-M."/>
        </authorList>
    </citation>
    <scope>NUCLEOTIDE SEQUENCE [LARGE SCALE GENOMIC DNA]</scope>
    <source>
        <strain evidence="2 3">CSW-10</strain>
    </source>
</reference>
<dbReference type="KEGG" id="slan:GV829_14020"/>
<dbReference type="EMBL" id="CP053015">
    <property type="protein sequence ID" value="QJQ33412.1"/>
    <property type="molecule type" value="Genomic_DNA"/>
</dbReference>
<dbReference type="Pfam" id="PF05656">
    <property type="entry name" value="DUF805"/>
    <property type="match status" value="1"/>
</dbReference>
<keyword evidence="3" id="KW-1185">Reference proteome</keyword>
<dbReference type="PANTHER" id="PTHR34980">
    <property type="entry name" value="INNER MEMBRANE PROTEIN-RELATED-RELATED"/>
    <property type="match status" value="1"/>
</dbReference>
<dbReference type="Proteomes" id="UP000503018">
    <property type="component" value="Chromosome"/>
</dbReference>
<evidence type="ECO:0000256" key="1">
    <source>
        <dbReference type="SAM" id="Phobius"/>
    </source>
</evidence>
<protein>
    <submittedName>
        <fullName evidence="2">DUF805 domain-containing protein</fullName>
    </submittedName>
</protein>